<comment type="similarity">
    <text evidence="1">Belongs to the glycosyl hydrolase 79 family.</text>
</comment>
<gene>
    <name evidence="2" type="ORF">TIFTF001_011185</name>
</gene>
<dbReference type="EMBL" id="BTGU01000013">
    <property type="protein sequence ID" value="GMN41961.1"/>
    <property type="molecule type" value="Genomic_DNA"/>
</dbReference>
<dbReference type="InterPro" id="IPR017853">
    <property type="entry name" value="GH"/>
</dbReference>
<dbReference type="PANTHER" id="PTHR14363">
    <property type="entry name" value="HEPARANASE-RELATED"/>
    <property type="match status" value="1"/>
</dbReference>
<dbReference type="SUPFAM" id="SSF51445">
    <property type="entry name" value="(Trans)glycosidases"/>
    <property type="match status" value="1"/>
</dbReference>
<name>A0AA88AL73_FICCA</name>
<dbReference type="GO" id="GO:0009505">
    <property type="term" value="C:plant-type cell wall"/>
    <property type="evidence" value="ECO:0007669"/>
    <property type="project" value="TreeGrafter"/>
</dbReference>
<dbReference type="GO" id="GO:0004566">
    <property type="term" value="F:beta-glucuronidase activity"/>
    <property type="evidence" value="ECO:0007669"/>
    <property type="project" value="TreeGrafter"/>
</dbReference>
<dbReference type="InterPro" id="IPR005199">
    <property type="entry name" value="Glyco_hydro_79"/>
</dbReference>
<proteinExistence type="inferred from homology"/>
<evidence type="ECO:0000313" key="2">
    <source>
        <dbReference type="EMBL" id="GMN41961.1"/>
    </source>
</evidence>
<dbReference type="Pfam" id="PF03662">
    <property type="entry name" value="Glyco_hydro_79n"/>
    <property type="match status" value="1"/>
</dbReference>
<keyword evidence="3" id="KW-1185">Reference proteome</keyword>
<dbReference type="PANTHER" id="PTHR14363:SF13">
    <property type="entry name" value="OS07G0598400 PROTEIN"/>
    <property type="match status" value="1"/>
</dbReference>
<evidence type="ECO:0000256" key="1">
    <source>
        <dbReference type="ARBA" id="ARBA00009800"/>
    </source>
</evidence>
<organism evidence="2 3">
    <name type="scientific">Ficus carica</name>
    <name type="common">Common fig</name>
    <dbReference type="NCBI Taxonomy" id="3494"/>
    <lineage>
        <taxon>Eukaryota</taxon>
        <taxon>Viridiplantae</taxon>
        <taxon>Streptophyta</taxon>
        <taxon>Embryophyta</taxon>
        <taxon>Tracheophyta</taxon>
        <taxon>Spermatophyta</taxon>
        <taxon>Magnoliopsida</taxon>
        <taxon>eudicotyledons</taxon>
        <taxon>Gunneridae</taxon>
        <taxon>Pentapetalae</taxon>
        <taxon>rosids</taxon>
        <taxon>fabids</taxon>
        <taxon>Rosales</taxon>
        <taxon>Moraceae</taxon>
        <taxon>Ficeae</taxon>
        <taxon>Ficus</taxon>
    </lineage>
</organism>
<accession>A0AA88AL73</accession>
<sequence length="236" mass="25846">MGNQNSFAEIKGCFIVKFQAFNPLRIRSGGSLQDLVVYDAGKAETDCPQFKLDKNGLFGFSNGCLPHKKWDELDTLFNLTGALVTFGLNALYGKHASQQGILWVGAWDPHNARDLIKYTIEKGYKIDSYELGNELCGYGVAARLDGVKYGKDLMTIGPEVVDGVTHHIYHLGSGVDPNLISKIQDPFYLDHVAQTYEHVSRSVEKYAPMAGAWIGDGGGAYNSGGKNVQDRFVGGF</sequence>
<dbReference type="GO" id="GO:0016020">
    <property type="term" value="C:membrane"/>
    <property type="evidence" value="ECO:0007669"/>
    <property type="project" value="InterPro"/>
</dbReference>
<dbReference type="AlphaFoldDB" id="A0AA88AL73"/>
<dbReference type="Proteomes" id="UP001187192">
    <property type="component" value="Unassembled WGS sequence"/>
</dbReference>
<dbReference type="Gene3D" id="3.20.20.80">
    <property type="entry name" value="Glycosidases"/>
    <property type="match status" value="1"/>
</dbReference>
<protein>
    <submittedName>
        <fullName evidence="2">Uncharacterized protein</fullName>
    </submittedName>
</protein>
<evidence type="ECO:0000313" key="3">
    <source>
        <dbReference type="Proteomes" id="UP001187192"/>
    </source>
</evidence>
<reference evidence="2" key="1">
    <citation type="submission" date="2023-07" db="EMBL/GenBank/DDBJ databases">
        <title>draft genome sequence of fig (Ficus carica).</title>
        <authorList>
            <person name="Takahashi T."/>
            <person name="Nishimura K."/>
        </authorList>
    </citation>
    <scope>NUCLEOTIDE SEQUENCE</scope>
</reference>
<comment type="caution">
    <text evidence="2">The sequence shown here is derived from an EMBL/GenBank/DDBJ whole genome shotgun (WGS) entry which is preliminary data.</text>
</comment>